<feature type="compositionally biased region" description="Low complexity" evidence="1">
    <location>
        <begin position="7"/>
        <end position="20"/>
    </location>
</feature>
<dbReference type="EMBL" id="KQ245935">
    <property type="protein sequence ID" value="KNC73201.1"/>
    <property type="molecule type" value="Genomic_DNA"/>
</dbReference>
<keyword evidence="3" id="KW-1185">Reference proteome</keyword>
<proteinExistence type="predicted"/>
<protein>
    <submittedName>
        <fullName evidence="2">Uncharacterized protein</fullName>
    </submittedName>
</protein>
<feature type="region of interest" description="Disordered" evidence="1">
    <location>
        <begin position="1"/>
        <end position="57"/>
    </location>
</feature>
<dbReference type="Proteomes" id="UP000054560">
    <property type="component" value="Unassembled WGS sequence"/>
</dbReference>
<accession>A0A0L0F9I8</accession>
<reference evidence="2 3" key="1">
    <citation type="submission" date="2011-02" db="EMBL/GenBank/DDBJ databases">
        <title>The Genome Sequence of Sphaeroforma arctica JP610.</title>
        <authorList>
            <consortium name="The Broad Institute Genome Sequencing Platform"/>
            <person name="Russ C."/>
            <person name="Cuomo C."/>
            <person name="Young S.K."/>
            <person name="Zeng Q."/>
            <person name="Gargeya S."/>
            <person name="Alvarado L."/>
            <person name="Berlin A."/>
            <person name="Chapman S.B."/>
            <person name="Chen Z."/>
            <person name="Freedman E."/>
            <person name="Gellesch M."/>
            <person name="Goldberg J."/>
            <person name="Griggs A."/>
            <person name="Gujja S."/>
            <person name="Heilman E."/>
            <person name="Heiman D."/>
            <person name="Howarth C."/>
            <person name="Mehta T."/>
            <person name="Neiman D."/>
            <person name="Pearson M."/>
            <person name="Roberts A."/>
            <person name="Saif S."/>
            <person name="Shea T."/>
            <person name="Shenoy N."/>
            <person name="Sisk P."/>
            <person name="Stolte C."/>
            <person name="Sykes S."/>
            <person name="White J."/>
            <person name="Yandava C."/>
            <person name="Burger G."/>
            <person name="Gray M.W."/>
            <person name="Holland P.W.H."/>
            <person name="King N."/>
            <person name="Lang F.B.F."/>
            <person name="Roger A.J."/>
            <person name="Ruiz-Trillo I."/>
            <person name="Haas B."/>
            <person name="Nusbaum C."/>
            <person name="Birren B."/>
        </authorList>
    </citation>
    <scope>NUCLEOTIDE SEQUENCE [LARGE SCALE GENOMIC DNA]</scope>
    <source>
        <strain evidence="2 3">JP610</strain>
    </source>
</reference>
<dbReference type="RefSeq" id="XP_014147103.1">
    <property type="nucleotide sequence ID" value="XM_014291628.1"/>
</dbReference>
<gene>
    <name evidence="2" type="ORF">SARC_14241</name>
</gene>
<feature type="compositionally biased region" description="Polar residues" evidence="1">
    <location>
        <begin position="36"/>
        <end position="45"/>
    </location>
</feature>
<evidence type="ECO:0000256" key="1">
    <source>
        <dbReference type="SAM" id="MobiDB-lite"/>
    </source>
</evidence>
<organism evidence="2 3">
    <name type="scientific">Sphaeroforma arctica JP610</name>
    <dbReference type="NCBI Taxonomy" id="667725"/>
    <lineage>
        <taxon>Eukaryota</taxon>
        <taxon>Ichthyosporea</taxon>
        <taxon>Ichthyophonida</taxon>
        <taxon>Sphaeroforma</taxon>
    </lineage>
</organism>
<dbReference type="AlphaFoldDB" id="A0A0L0F9I8"/>
<sequence length="111" mass="12713">MLRDQARAANKRNNAQTNTQVEDNSTNANKRHKTDNGLQNQNKQGEQTRKKKEAREERACPYCLVMPYPHRYSECPDKKAVQAKKAEQRAKKDVQIARLSITSGKAEDITE</sequence>
<name>A0A0L0F9I8_9EUKA</name>
<feature type="non-terminal residue" evidence="2">
    <location>
        <position position="111"/>
    </location>
</feature>
<dbReference type="GeneID" id="25914745"/>
<evidence type="ECO:0000313" key="3">
    <source>
        <dbReference type="Proteomes" id="UP000054560"/>
    </source>
</evidence>
<evidence type="ECO:0000313" key="2">
    <source>
        <dbReference type="EMBL" id="KNC73201.1"/>
    </source>
</evidence>